<protein>
    <recommendedName>
        <fullName evidence="3">Lipoprotein</fullName>
    </recommendedName>
</protein>
<dbReference type="RefSeq" id="WP_243399460.1">
    <property type="nucleotide sequence ID" value="NZ_NPEF02000012.1"/>
</dbReference>
<evidence type="ECO:0008006" key="3">
    <source>
        <dbReference type="Google" id="ProtNLM"/>
    </source>
</evidence>
<name>A0AAE4QP72_9LEPT</name>
<dbReference type="EMBL" id="NPEF02000012">
    <property type="protein sequence ID" value="MDV6236071.1"/>
    <property type="molecule type" value="Genomic_DNA"/>
</dbReference>
<proteinExistence type="predicted"/>
<reference evidence="1 2" key="1">
    <citation type="journal article" date="2018" name="Microb. Genom.">
        <title>Deciphering the unexplored Leptospira diversity from soils uncovers genomic evolution to virulence.</title>
        <authorList>
            <person name="Thibeaux R."/>
            <person name="Iraola G."/>
            <person name="Ferres I."/>
            <person name="Bierque E."/>
            <person name="Girault D."/>
            <person name="Soupe-Gilbert M.E."/>
            <person name="Picardeau M."/>
            <person name="Goarant C."/>
        </authorList>
    </citation>
    <scope>NUCLEOTIDE SEQUENCE [LARGE SCALE GENOMIC DNA]</scope>
    <source>
        <strain evidence="1 2">ATI7-C-A5</strain>
    </source>
</reference>
<dbReference type="AlphaFoldDB" id="A0AAE4QP72"/>
<evidence type="ECO:0000313" key="1">
    <source>
        <dbReference type="EMBL" id="MDV6236071.1"/>
    </source>
</evidence>
<gene>
    <name evidence="1" type="ORF">CH379_010600</name>
</gene>
<dbReference type="NCBIfam" id="NF047502">
    <property type="entry name" value="LIC_13346_fam"/>
    <property type="match status" value="1"/>
</dbReference>
<dbReference type="Proteomes" id="UP000232122">
    <property type="component" value="Unassembled WGS sequence"/>
</dbReference>
<comment type="caution">
    <text evidence="1">The sequence shown here is derived from an EMBL/GenBank/DDBJ whole genome shotgun (WGS) entry which is preliminary data.</text>
</comment>
<organism evidence="1 2">
    <name type="scientific">Leptospira ellisii</name>
    <dbReference type="NCBI Taxonomy" id="2023197"/>
    <lineage>
        <taxon>Bacteria</taxon>
        <taxon>Pseudomonadati</taxon>
        <taxon>Spirochaetota</taxon>
        <taxon>Spirochaetia</taxon>
        <taxon>Leptospirales</taxon>
        <taxon>Leptospiraceae</taxon>
        <taxon>Leptospira</taxon>
    </lineage>
</organism>
<accession>A0AAE4QP72</accession>
<sequence length="307" mass="35398">MHDLSRFRTRIPIRFSYFVRNPLILAVSVFLIRCGSIQEAWFERSRSASETYTNQIFFAAKPFLASGYEPSSFQARYVFLKNRSGKEEMVQGILKYLELSETSGRTERNLVFVSEWKGTFRRDAQEKHKIEFEPKFVTKRLEVSEIGNLPEIRESIPKSESVESLKKVFSIDEEGVLREVEETRFVTGIGTLRWKHGLRGIIVKVMQTEFVNASGVSFSTRDYDYESMEYPAAKILTGSVPILPLRKSDTTADYYCLDYPDENESASAKRKGLKKSLSFYDLIANKPFTATADFKNYPIIRISNEKN</sequence>
<evidence type="ECO:0000313" key="2">
    <source>
        <dbReference type="Proteomes" id="UP000232122"/>
    </source>
</evidence>
<keyword evidence="2" id="KW-1185">Reference proteome</keyword>